<reference evidence="5" key="1">
    <citation type="journal article" date="2020" name="bioRxiv">
        <title>Genomic and phenotypic heterogeneity of clinical isolates of the human pathogens Aspergillus fumigatus, Aspergillus lentulus and Aspergillus fumigatiaffinis.</title>
        <authorList>
            <person name="dos Santos R.A.C."/>
            <person name="Steenwyk J.L."/>
            <person name="Rivero-Menendez O."/>
            <person name="Mead M.E."/>
            <person name="Silva L.P."/>
            <person name="Bastos R.W."/>
            <person name="Alastruey-Izquierdo A."/>
            <person name="Goldman G.H."/>
            <person name="Rokas A."/>
        </authorList>
    </citation>
    <scope>NUCLEOTIDE SEQUENCE</scope>
    <source>
        <strain evidence="5">CNM-CM6805</strain>
    </source>
</reference>
<dbReference type="InterPro" id="IPR011050">
    <property type="entry name" value="Pectin_lyase_fold/virulence"/>
</dbReference>
<comment type="caution">
    <text evidence="5">The sequence shown here is derived from an EMBL/GenBank/DDBJ whole genome shotgun (WGS) entry which is preliminary data.</text>
</comment>
<dbReference type="InterPro" id="IPR012334">
    <property type="entry name" value="Pectin_lyas_fold"/>
</dbReference>
<feature type="domain" description="Rhamnogalacturonase A/B/Epimerase-like pectate lyase" evidence="4">
    <location>
        <begin position="15"/>
        <end position="119"/>
    </location>
</feature>
<sequence>MWFPIPDGSRCGSECNSSSVTGPLVYFPPGKYMVSSSIEAMYNTPLVGDSTDPSTILAARSFVFLSVISSDVYIDGGNGAEWYINQNNFLRQVRNFIIDIRQAMVEHPAGLHWQVAQASPNILDEIKMGSHQVVSEGLWKPAA</sequence>
<evidence type="ECO:0000256" key="1">
    <source>
        <dbReference type="ARBA" id="ARBA00004613"/>
    </source>
</evidence>
<evidence type="ECO:0000256" key="2">
    <source>
        <dbReference type="ARBA" id="ARBA00022525"/>
    </source>
</evidence>
<keyword evidence="3" id="KW-0732">Signal</keyword>
<evidence type="ECO:0000259" key="4">
    <source>
        <dbReference type="Pfam" id="PF12708"/>
    </source>
</evidence>
<proteinExistence type="predicted"/>
<gene>
    <name evidence="5" type="ORF">CNMCM6805_002755</name>
</gene>
<evidence type="ECO:0000256" key="3">
    <source>
        <dbReference type="ARBA" id="ARBA00022729"/>
    </source>
</evidence>
<dbReference type="Gene3D" id="2.160.20.10">
    <property type="entry name" value="Single-stranded right-handed beta-helix, Pectin lyase-like"/>
    <property type="match status" value="1"/>
</dbReference>
<accession>A0A8H4GSX4</accession>
<dbReference type="AlphaFoldDB" id="A0A8H4GSX4"/>
<name>A0A8H4GSX4_9EURO</name>
<dbReference type="OrthoDB" id="1046782at2759"/>
<dbReference type="GO" id="GO:0005576">
    <property type="term" value="C:extracellular region"/>
    <property type="evidence" value="ECO:0007669"/>
    <property type="project" value="UniProtKB-SubCell"/>
</dbReference>
<keyword evidence="6" id="KW-1185">Reference proteome</keyword>
<reference evidence="5" key="2">
    <citation type="submission" date="2020-04" db="EMBL/GenBank/DDBJ databases">
        <authorList>
            <person name="Santos R.A.C."/>
            <person name="Steenwyk J.L."/>
            <person name="Rivero-Menendez O."/>
            <person name="Mead M.E."/>
            <person name="Silva L.P."/>
            <person name="Bastos R.W."/>
            <person name="Alastruey-Izquierdo A."/>
            <person name="Goldman G.H."/>
            <person name="Rokas A."/>
        </authorList>
    </citation>
    <scope>NUCLEOTIDE SEQUENCE</scope>
    <source>
        <strain evidence="5">CNM-CM6805</strain>
    </source>
</reference>
<dbReference type="SUPFAM" id="SSF51126">
    <property type="entry name" value="Pectin lyase-like"/>
    <property type="match status" value="1"/>
</dbReference>
<dbReference type="InterPro" id="IPR024535">
    <property type="entry name" value="RHGA/B-epi-like_pectate_lyase"/>
</dbReference>
<evidence type="ECO:0000313" key="6">
    <source>
        <dbReference type="Proteomes" id="UP000653565"/>
    </source>
</evidence>
<comment type="subcellular location">
    <subcellularLocation>
        <location evidence="1">Secreted</location>
    </subcellularLocation>
</comment>
<dbReference type="Proteomes" id="UP000653565">
    <property type="component" value="Unassembled WGS sequence"/>
</dbReference>
<evidence type="ECO:0000313" key="5">
    <source>
        <dbReference type="EMBL" id="KAF4227660.1"/>
    </source>
</evidence>
<dbReference type="EMBL" id="JAAAPX010000171">
    <property type="protein sequence ID" value="KAF4227660.1"/>
    <property type="molecule type" value="Genomic_DNA"/>
</dbReference>
<dbReference type="Pfam" id="PF12708">
    <property type="entry name" value="Pect-lyase_RHGA_epim"/>
    <property type="match status" value="1"/>
</dbReference>
<protein>
    <recommendedName>
        <fullName evidence="4">Rhamnogalacturonase A/B/Epimerase-like pectate lyase domain-containing protein</fullName>
    </recommendedName>
</protein>
<organism evidence="5 6">
    <name type="scientific">Aspergillus fumigatiaffinis</name>
    <dbReference type="NCBI Taxonomy" id="340414"/>
    <lineage>
        <taxon>Eukaryota</taxon>
        <taxon>Fungi</taxon>
        <taxon>Dikarya</taxon>
        <taxon>Ascomycota</taxon>
        <taxon>Pezizomycotina</taxon>
        <taxon>Eurotiomycetes</taxon>
        <taxon>Eurotiomycetidae</taxon>
        <taxon>Eurotiales</taxon>
        <taxon>Aspergillaceae</taxon>
        <taxon>Aspergillus</taxon>
        <taxon>Aspergillus subgen. Fumigati</taxon>
    </lineage>
</organism>
<keyword evidence="2" id="KW-0964">Secreted</keyword>